<sequence>MGTKRSAPPSHRDGSGGSGLKRIKDAHQQTKPPTTLSSQIPMQSSNQVNTRLSSLKALVRDVLADSEVVTINPGVVKALSALNDTLQQFPEASCSSTSRPTISQVHDGDHPEGSITGGPPMPSVPAIPDEKLRQAVFTHSAYSGAHDTNYDRLEVLGDAYIELIATRLVWEKFPGIPAGRMSQIRETMVKNETLARFSELYGFDHMARVPADHWNQPKRWMKTKGDIFEAYVAAVILSHPEGDGYRLVEKWLTTLWMPNLDNLGHQKASLRSKEILAQQIMGKHVKLEYLEERPSVHKKGTGTQIYFIGVYLTGWGWTKQHLGSGQGPSKVAAGDEAARNALLNTSLIAKIATVKKSQQALPTVAPNGSLCGDSL</sequence>
<dbReference type="AlphaFoldDB" id="S7ZUM5"/>
<dbReference type="PhylomeDB" id="S7ZUM5"/>
<dbReference type="InterPro" id="IPR036389">
    <property type="entry name" value="RNase_III_sf"/>
</dbReference>
<proteinExistence type="predicted"/>
<evidence type="ECO:0000313" key="5">
    <source>
        <dbReference type="Proteomes" id="UP000019376"/>
    </source>
</evidence>
<evidence type="ECO:0000256" key="1">
    <source>
        <dbReference type="ARBA" id="ARBA00022884"/>
    </source>
</evidence>
<dbReference type="GO" id="GO:0003723">
    <property type="term" value="F:RNA binding"/>
    <property type="evidence" value="ECO:0007669"/>
    <property type="project" value="UniProtKB-KW"/>
</dbReference>
<feature type="compositionally biased region" description="Polar residues" evidence="2">
    <location>
        <begin position="29"/>
        <end position="47"/>
    </location>
</feature>
<dbReference type="PANTHER" id="PTHR11207">
    <property type="entry name" value="RIBONUCLEASE III"/>
    <property type="match status" value="1"/>
</dbReference>
<dbReference type="STRING" id="933388.S7ZUM5"/>
<dbReference type="SUPFAM" id="SSF69065">
    <property type="entry name" value="RNase III domain-like"/>
    <property type="match status" value="1"/>
</dbReference>
<gene>
    <name evidence="4" type="ORF">PDE_09106</name>
</gene>
<keyword evidence="5" id="KW-1185">Reference proteome</keyword>
<dbReference type="EMBL" id="KB644415">
    <property type="protein sequence ID" value="EPS34144.1"/>
    <property type="molecule type" value="Genomic_DNA"/>
</dbReference>
<dbReference type="SUPFAM" id="SSF54768">
    <property type="entry name" value="dsRNA-binding domain-like"/>
    <property type="match status" value="1"/>
</dbReference>
<dbReference type="HOGENOM" id="CLU_048162_1_0_1"/>
<dbReference type="eggNOG" id="KOG1817">
    <property type="taxonomic scope" value="Eukaryota"/>
</dbReference>
<dbReference type="GO" id="GO:0006364">
    <property type="term" value="P:rRNA processing"/>
    <property type="evidence" value="ECO:0007669"/>
    <property type="project" value="TreeGrafter"/>
</dbReference>
<dbReference type="GO" id="GO:0004525">
    <property type="term" value="F:ribonuclease III activity"/>
    <property type="evidence" value="ECO:0007669"/>
    <property type="project" value="InterPro"/>
</dbReference>
<dbReference type="SMART" id="SM00535">
    <property type="entry name" value="RIBOc"/>
    <property type="match status" value="1"/>
</dbReference>
<accession>S7ZUM5</accession>
<dbReference type="GO" id="GO:0005654">
    <property type="term" value="C:nucleoplasm"/>
    <property type="evidence" value="ECO:0007669"/>
    <property type="project" value="TreeGrafter"/>
</dbReference>
<dbReference type="PROSITE" id="PS50142">
    <property type="entry name" value="RNASE_3_2"/>
    <property type="match status" value="1"/>
</dbReference>
<organism evidence="4 5">
    <name type="scientific">Penicillium oxalicum (strain 114-2 / CGMCC 5302)</name>
    <name type="common">Penicillium decumbens</name>
    <dbReference type="NCBI Taxonomy" id="933388"/>
    <lineage>
        <taxon>Eukaryota</taxon>
        <taxon>Fungi</taxon>
        <taxon>Dikarya</taxon>
        <taxon>Ascomycota</taxon>
        <taxon>Pezizomycotina</taxon>
        <taxon>Eurotiomycetes</taxon>
        <taxon>Eurotiomycetidae</taxon>
        <taxon>Eurotiales</taxon>
        <taxon>Aspergillaceae</taxon>
        <taxon>Penicillium</taxon>
    </lineage>
</organism>
<keyword evidence="1" id="KW-0694">RNA-binding</keyword>
<reference evidence="4 5" key="1">
    <citation type="journal article" date="2013" name="PLoS ONE">
        <title>Genomic and secretomic analyses reveal unique features of the lignocellulolytic enzyme system of Penicillium decumbens.</title>
        <authorList>
            <person name="Liu G."/>
            <person name="Zhang L."/>
            <person name="Wei X."/>
            <person name="Zou G."/>
            <person name="Qin Y."/>
            <person name="Ma L."/>
            <person name="Li J."/>
            <person name="Zheng H."/>
            <person name="Wang S."/>
            <person name="Wang C."/>
            <person name="Xun L."/>
            <person name="Zhao G.-P."/>
            <person name="Zhou Z."/>
            <person name="Qu Y."/>
        </authorList>
    </citation>
    <scope>NUCLEOTIDE SEQUENCE [LARGE SCALE GENOMIC DNA]</scope>
    <source>
        <strain evidence="5">114-2 / CGMCC 5302</strain>
    </source>
</reference>
<dbReference type="GO" id="GO:0006369">
    <property type="term" value="P:termination of RNA polymerase II transcription"/>
    <property type="evidence" value="ECO:0007669"/>
    <property type="project" value="TreeGrafter"/>
</dbReference>
<name>S7ZUM5_PENO1</name>
<dbReference type="Proteomes" id="UP000019376">
    <property type="component" value="Unassembled WGS sequence"/>
</dbReference>
<dbReference type="Pfam" id="PF00636">
    <property type="entry name" value="Ribonuclease_3"/>
    <property type="match status" value="1"/>
</dbReference>
<dbReference type="Gene3D" id="3.30.160.20">
    <property type="match status" value="1"/>
</dbReference>
<evidence type="ECO:0000259" key="3">
    <source>
        <dbReference type="PROSITE" id="PS50142"/>
    </source>
</evidence>
<feature type="region of interest" description="Disordered" evidence="2">
    <location>
        <begin position="92"/>
        <end position="117"/>
    </location>
</feature>
<dbReference type="GO" id="GO:0034475">
    <property type="term" value="P:U4 snRNA 3'-end processing"/>
    <property type="evidence" value="ECO:0007669"/>
    <property type="project" value="TreeGrafter"/>
</dbReference>
<dbReference type="InterPro" id="IPR000999">
    <property type="entry name" value="RNase_III_dom"/>
</dbReference>
<dbReference type="Gene3D" id="1.10.1520.10">
    <property type="entry name" value="Ribonuclease III domain"/>
    <property type="match status" value="1"/>
</dbReference>
<feature type="compositionally biased region" description="Polar residues" evidence="2">
    <location>
        <begin position="92"/>
        <end position="104"/>
    </location>
</feature>
<feature type="region of interest" description="Disordered" evidence="2">
    <location>
        <begin position="1"/>
        <end position="47"/>
    </location>
</feature>
<feature type="domain" description="RNase III" evidence="3">
    <location>
        <begin position="129"/>
        <end position="240"/>
    </location>
</feature>
<evidence type="ECO:0000256" key="2">
    <source>
        <dbReference type="SAM" id="MobiDB-lite"/>
    </source>
</evidence>
<dbReference type="PANTHER" id="PTHR11207:SF0">
    <property type="entry name" value="RIBONUCLEASE 3"/>
    <property type="match status" value="1"/>
</dbReference>
<evidence type="ECO:0000313" key="4">
    <source>
        <dbReference type="EMBL" id="EPS34144.1"/>
    </source>
</evidence>
<protein>
    <recommendedName>
        <fullName evidence="3">RNase III domain-containing protein</fullName>
    </recommendedName>
</protein>
<dbReference type="OrthoDB" id="2392202at2759"/>
<dbReference type="CDD" id="cd00593">
    <property type="entry name" value="RIBOc"/>
    <property type="match status" value="1"/>
</dbReference>